<accession>A0A1Y2BWY7</accession>
<name>A0A1Y2BWY7_9FUNG</name>
<keyword evidence="4" id="KW-1185">Reference proteome</keyword>
<sequence>MQYQGSISIPSDTTSYLSFTLLERGFAFLEGGHVNITFSDFRFTALNWTLPNQQPSVPKVVAAVCDQSRFTFASIAYNSSLLQSYFCEPTGVSKSIINGCTGLFEYDPLKVEAVWSYSIPTTGVYDSFLVACPRHVNTTFRVSIDAVNPGLPIVRYLGYYDMQALFIEIGFLGVWAVLSVVWVGLWIRNWNMRNKLHGLISLIPVGQIAWISYVTARYIQLGLNGPQNVDTNAFLIAQLCSLFLKEATLIACLLLISKGWGIARVRLSPTEIRTMAGCGMFYTITSVLASYDSAFRFSNWLFTLTTYYYLFWSISIHIHNLEKYVTLVQTKLDSLDYSDVNSEEETVVPPSPQENQNIPNSNQENTEEYELQERDSAVQAPPVSRRISSLWTRNRLKLLFLKSAWKVIFPVRPVLEKDPFGNRVRAMGQDWNLILTIQSKLWMLKSSNNIIAFLFLFTVIDKAGQALGVNVIPFYPTFPLVYQVLGFLWMAYVFQLRQPDQIVVVPRWLQEREGEEMSDPVPMEADSDGRRGRVLAELRRRTPRNRIIEAAVDAMARRWLPPTATTA</sequence>
<evidence type="ECO:0000256" key="2">
    <source>
        <dbReference type="SAM" id="Phobius"/>
    </source>
</evidence>
<feature type="transmembrane region" description="Helical" evidence="2">
    <location>
        <begin position="165"/>
        <end position="187"/>
    </location>
</feature>
<keyword evidence="2" id="KW-0812">Transmembrane</keyword>
<feature type="transmembrane region" description="Helical" evidence="2">
    <location>
        <begin position="199"/>
        <end position="221"/>
    </location>
</feature>
<feature type="transmembrane region" description="Helical" evidence="2">
    <location>
        <begin position="233"/>
        <end position="256"/>
    </location>
</feature>
<organism evidence="3 4">
    <name type="scientific">Rhizoclosmatium globosum</name>
    <dbReference type="NCBI Taxonomy" id="329046"/>
    <lineage>
        <taxon>Eukaryota</taxon>
        <taxon>Fungi</taxon>
        <taxon>Fungi incertae sedis</taxon>
        <taxon>Chytridiomycota</taxon>
        <taxon>Chytridiomycota incertae sedis</taxon>
        <taxon>Chytridiomycetes</taxon>
        <taxon>Chytridiales</taxon>
        <taxon>Chytriomycetaceae</taxon>
        <taxon>Rhizoclosmatium</taxon>
    </lineage>
</organism>
<dbReference type="PANTHER" id="PTHR21229">
    <property type="entry name" value="LUNG SEVEN TRANSMEMBRANE RECEPTOR"/>
    <property type="match status" value="1"/>
</dbReference>
<evidence type="ECO:0000256" key="1">
    <source>
        <dbReference type="SAM" id="MobiDB-lite"/>
    </source>
</evidence>
<dbReference type="OrthoDB" id="2156039at2759"/>
<dbReference type="GO" id="GO:0016020">
    <property type="term" value="C:membrane"/>
    <property type="evidence" value="ECO:0007669"/>
    <property type="project" value="InterPro"/>
</dbReference>
<evidence type="ECO:0000313" key="3">
    <source>
        <dbReference type="EMBL" id="ORY39280.1"/>
    </source>
</evidence>
<dbReference type="AlphaFoldDB" id="A0A1Y2BWY7"/>
<feature type="compositionally biased region" description="Polar residues" evidence="1">
    <location>
        <begin position="353"/>
        <end position="364"/>
    </location>
</feature>
<reference evidence="3 4" key="1">
    <citation type="submission" date="2016-07" db="EMBL/GenBank/DDBJ databases">
        <title>Pervasive Adenine N6-methylation of Active Genes in Fungi.</title>
        <authorList>
            <consortium name="DOE Joint Genome Institute"/>
            <person name="Mondo S.J."/>
            <person name="Dannebaum R.O."/>
            <person name="Kuo R.C."/>
            <person name="Labutti K."/>
            <person name="Haridas S."/>
            <person name="Kuo A."/>
            <person name="Salamov A."/>
            <person name="Ahrendt S.R."/>
            <person name="Lipzen A."/>
            <person name="Sullivan W."/>
            <person name="Andreopoulos W.B."/>
            <person name="Clum A."/>
            <person name="Lindquist E."/>
            <person name="Daum C."/>
            <person name="Ramamoorthy G.K."/>
            <person name="Gryganskyi A."/>
            <person name="Culley D."/>
            <person name="Magnuson J.K."/>
            <person name="James T.Y."/>
            <person name="O'Malley M.A."/>
            <person name="Stajich J.E."/>
            <person name="Spatafora J.W."/>
            <person name="Visel A."/>
            <person name="Grigoriev I.V."/>
        </authorList>
    </citation>
    <scope>NUCLEOTIDE SEQUENCE [LARGE SCALE GENOMIC DNA]</scope>
    <source>
        <strain evidence="3 4">JEL800</strain>
    </source>
</reference>
<evidence type="ECO:0008006" key="5">
    <source>
        <dbReference type="Google" id="ProtNLM"/>
    </source>
</evidence>
<dbReference type="GO" id="GO:0005794">
    <property type="term" value="C:Golgi apparatus"/>
    <property type="evidence" value="ECO:0007669"/>
    <property type="project" value="TreeGrafter"/>
</dbReference>
<evidence type="ECO:0000313" key="4">
    <source>
        <dbReference type="Proteomes" id="UP000193642"/>
    </source>
</evidence>
<comment type="caution">
    <text evidence="3">The sequence shown here is derived from an EMBL/GenBank/DDBJ whole genome shotgun (WGS) entry which is preliminary data.</text>
</comment>
<proteinExistence type="predicted"/>
<feature type="region of interest" description="Disordered" evidence="1">
    <location>
        <begin position="343"/>
        <end position="367"/>
    </location>
</feature>
<feature type="transmembrane region" description="Helical" evidence="2">
    <location>
        <begin position="297"/>
        <end position="314"/>
    </location>
</feature>
<keyword evidence="2" id="KW-0472">Membrane</keyword>
<dbReference type="Proteomes" id="UP000193642">
    <property type="component" value="Unassembled WGS sequence"/>
</dbReference>
<gene>
    <name evidence="3" type="ORF">BCR33DRAFT_853439</name>
</gene>
<feature type="transmembrane region" description="Helical" evidence="2">
    <location>
        <begin position="272"/>
        <end position="291"/>
    </location>
</feature>
<dbReference type="EMBL" id="MCGO01000040">
    <property type="protein sequence ID" value="ORY39280.1"/>
    <property type="molecule type" value="Genomic_DNA"/>
</dbReference>
<feature type="transmembrane region" description="Helical" evidence="2">
    <location>
        <begin position="474"/>
        <end position="494"/>
    </location>
</feature>
<protein>
    <recommendedName>
        <fullName evidence="5">Intimal thickness related receptor IRP domain-containing protein</fullName>
    </recommendedName>
</protein>
<keyword evidence="2" id="KW-1133">Transmembrane helix</keyword>
<dbReference type="InterPro" id="IPR009637">
    <property type="entry name" value="GPR107/GPR108-like"/>
</dbReference>